<dbReference type="EMBL" id="JBGMDY010000007">
    <property type="protein sequence ID" value="KAL2327490.1"/>
    <property type="molecule type" value="Genomic_DNA"/>
</dbReference>
<evidence type="ECO:0000256" key="1">
    <source>
        <dbReference type="ARBA" id="ARBA00022821"/>
    </source>
</evidence>
<protein>
    <submittedName>
        <fullName evidence="2">Uncharacterized protein</fullName>
    </submittedName>
</protein>
<keyword evidence="3" id="KW-1185">Reference proteome</keyword>
<evidence type="ECO:0000313" key="2">
    <source>
        <dbReference type="EMBL" id="KAL2327490.1"/>
    </source>
</evidence>
<name>A0ABD1LVE9_9FABA</name>
<evidence type="ECO:0000313" key="3">
    <source>
        <dbReference type="Proteomes" id="UP001603857"/>
    </source>
</evidence>
<comment type="caution">
    <text evidence="2">The sequence shown here is derived from an EMBL/GenBank/DDBJ whole genome shotgun (WGS) entry which is preliminary data.</text>
</comment>
<gene>
    <name evidence="2" type="ORF">Fmac_020917</name>
</gene>
<dbReference type="PANTHER" id="PTHR33463:SF196">
    <property type="entry name" value="NB-ARC DOMAIN DISEASE RESISTANCE PROTEIN"/>
    <property type="match status" value="1"/>
</dbReference>
<sequence length="295" mass="33313">MFESILLIIRRFNSSNSLWVWRPHSKTHCPSGSRSNRLGALAPDVAPHGQEMRVRLAPRAKSVTSMVATEQVWHLSAKATAPAGLLWNQLPGKKFQATKALKYKSLSVWHNSYLELESQNLTVLEFSAKLSYNLLESEEIQQTFLIYACMGQDALISDLVRYCISLGLLQGIDNVREARDRVHKLVARLKELSLLSESFSSICFTMQSLIRDAALPQEGKTLKSKEKGLSLSALCKANKHRNQLSIKLEHQSESGLRLKHLTVYKNTPEVDQVKVNQSQRRRRLIYKVSVGSLCV</sequence>
<dbReference type="Proteomes" id="UP001603857">
    <property type="component" value="Unassembled WGS sequence"/>
</dbReference>
<dbReference type="InterPro" id="IPR050905">
    <property type="entry name" value="Plant_NBS-LRR"/>
</dbReference>
<accession>A0ABD1LVE9</accession>
<reference evidence="2 3" key="1">
    <citation type="submission" date="2024-08" db="EMBL/GenBank/DDBJ databases">
        <title>Insights into the chromosomal genome structure of Flemingia macrophylla.</title>
        <authorList>
            <person name="Ding Y."/>
            <person name="Zhao Y."/>
            <person name="Bi W."/>
            <person name="Wu M."/>
            <person name="Zhao G."/>
            <person name="Gong Y."/>
            <person name="Li W."/>
            <person name="Zhang P."/>
        </authorList>
    </citation>
    <scope>NUCLEOTIDE SEQUENCE [LARGE SCALE GENOMIC DNA]</scope>
    <source>
        <strain evidence="2">DYQJB</strain>
        <tissue evidence="2">Leaf</tissue>
    </source>
</reference>
<keyword evidence="1" id="KW-0611">Plant defense</keyword>
<proteinExistence type="predicted"/>
<dbReference type="PANTHER" id="PTHR33463">
    <property type="entry name" value="NB-ARC DOMAIN-CONTAINING PROTEIN-RELATED"/>
    <property type="match status" value="1"/>
</dbReference>
<organism evidence="2 3">
    <name type="scientific">Flemingia macrophylla</name>
    <dbReference type="NCBI Taxonomy" id="520843"/>
    <lineage>
        <taxon>Eukaryota</taxon>
        <taxon>Viridiplantae</taxon>
        <taxon>Streptophyta</taxon>
        <taxon>Embryophyta</taxon>
        <taxon>Tracheophyta</taxon>
        <taxon>Spermatophyta</taxon>
        <taxon>Magnoliopsida</taxon>
        <taxon>eudicotyledons</taxon>
        <taxon>Gunneridae</taxon>
        <taxon>Pentapetalae</taxon>
        <taxon>rosids</taxon>
        <taxon>fabids</taxon>
        <taxon>Fabales</taxon>
        <taxon>Fabaceae</taxon>
        <taxon>Papilionoideae</taxon>
        <taxon>50 kb inversion clade</taxon>
        <taxon>NPAAA clade</taxon>
        <taxon>indigoferoid/millettioid clade</taxon>
        <taxon>Phaseoleae</taxon>
        <taxon>Flemingia</taxon>
    </lineage>
</organism>
<dbReference type="AlphaFoldDB" id="A0ABD1LVE9"/>